<dbReference type="SUPFAM" id="SSF52833">
    <property type="entry name" value="Thioredoxin-like"/>
    <property type="match status" value="1"/>
</dbReference>
<dbReference type="SFLD" id="SFLDS00019">
    <property type="entry name" value="Glutathione_Transferase_(cytos"/>
    <property type="match status" value="1"/>
</dbReference>
<evidence type="ECO:0000259" key="2">
    <source>
        <dbReference type="PROSITE" id="PS50405"/>
    </source>
</evidence>
<dbReference type="SUPFAM" id="SSF47616">
    <property type="entry name" value="GST C-terminal domain-like"/>
    <property type="match status" value="1"/>
</dbReference>
<dbReference type="InterPro" id="IPR036249">
    <property type="entry name" value="Thioredoxin-like_sf"/>
</dbReference>
<dbReference type="GO" id="GO:0016740">
    <property type="term" value="F:transferase activity"/>
    <property type="evidence" value="ECO:0007669"/>
    <property type="project" value="UniProtKB-KW"/>
</dbReference>
<dbReference type="SMR" id="A0A2A4FX57"/>
<dbReference type="Gene3D" id="3.40.30.10">
    <property type="entry name" value="Glutaredoxin"/>
    <property type="match status" value="1"/>
</dbReference>
<keyword evidence="3" id="KW-0808">Transferase</keyword>
<keyword evidence="4" id="KW-1185">Reference proteome</keyword>
<sequence>MLELYHDWRSFCSIKVRLCLAEKQLPWESRFVDLMKLEHTRPEYTRLNPNGVVPTLVHNGVPIIESTIINEYLEEVFPEISLVPSDPVERARMRAWVKFEDDVLHPSIRPATFTLMMSQELAKLSDVELDEQLAKHPNQQRAEEYRIAARSPVDHAAVEEAKVKMSKALDRLEKQLDTTPYLAGDSYSLADVAAAPFVDRLEELNFARLWDDRPSLSAWIARLKSRPSFSEAVPRRDQRFAAAVIA</sequence>
<dbReference type="EMBL" id="NWUF01000010">
    <property type="protein sequence ID" value="PCE42043.1"/>
    <property type="molecule type" value="Genomic_DNA"/>
</dbReference>
<name>A0A2A4FX57_9SPHN</name>
<organism evidence="3 4">
    <name type="scientific">Rhizorhabdus dicambivorans</name>
    <dbReference type="NCBI Taxonomy" id="1850238"/>
    <lineage>
        <taxon>Bacteria</taxon>
        <taxon>Pseudomonadati</taxon>
        <taxon>Pseudomonadota</taxon>
        <taxon>Alphaproteobacteria</taxon>
        <taxon>Sphingomonadales</taxon>
        <taxon>Sphingomonadaceae</taxon>
        <taxon>Rhizorhabdus</taxon>
    </lineage>
</organism>
<dbReference type="AlphaFoldDB" id="A0A2A4FX57"/>
<protein>
    <submittedName>
        <fullName evidence="3">Glutathione S-transferase family protein</fullName>
    </submittedName>
</protein>
<accession>A0A2A4FX57</accession>
<evidence type="ECO:0000259" key="1">
    <source>
        <dbReference type="PROSITE" id="PS50404"/>
    </source>
</evidence>
<comment type="caution">
    <text evidence="3">The sequence shown here is derived from an EMBL/GenBank/DDBJ whole genome shotgun (WGS) entry which is preliminary data.</text>
</comment>
<dbReference type="InterPro" id="IPR010987">
    <property type="entry name" value="Glutathione-S-Trfase_C-like"/>
</dbReference>
<dbReference type="SFLD" id="SFLDG00358">
    <property type="entry name" value="Main_(cytGST)"/>
    <property type="match status" value="1"/>
</dbReference>
<dbReference type="OrthoDB" id="5293590at2"/>
<dbReference type="PANTHER" id="PTHR44051">
    <property type="entry name" value="GLUTATHIONE S-TRANSFERASE-RELATED"/>
    <property type="match status" value="1"/>
</dbReference>
<dbReference type="InterPro" id="IPR004045">
    <property type="entry name" value="Glutathione_S-Trfase_N"/>
</dbReference>
<dbReference type="InterPro" id="IPR004046">
    <property type="entry name" value="GST_C"/>
</dbReference>
<dbReference type="InterPro" id="IPR036282">
    <property type="entry name" value="Glutathione-S-Trfase_C_sf"/>
</dbReference>
<dbReference type="Pfam" id="PF00043">
    <property type="entry name" value="GST_C"/>
    <property type="match status" value="1"/>
</dbReference>
<reference evidence="3 4" key="1">
    <citation type="submission" date="2017-09" db="EMBL/GenBank/DDBJ databases">
        <title>The Catabolism of 3,6-Dichlorosalicylic acid is Initiated by the Cytochrome P450 Monooxygenase DsmABC in Rhizorhabdus dicambivorans Ndbn-20.</title>
        <authorList>
            <person name="Na L."/>
        </authorList>
    </citation>
    <scope>NUCLEOTIDE SEQUENCE [LARGE SCALE GENOMIC DNA]</scope>
    <source>
        <strain evidence="3 4">Ndbn-20m</strain>
    </source>
</reference>
<evidence type="ECO:0000313" key="4">
    <source>
        <dbReference type="Proteomes" id="UP000218934"/>
    </source>
</evidence>
<gene>
    <name evidence="3" type="ORF">COO09_12030</name>
</gene>
<dbReference type="PANTHER" id="PTHR44051:SF2">
    <property type="entry name" value="HYPOTHETICAL GLUTATHIONE S-TRANSFERASE LIKE PROTEIN"/>
    <property type="match status" value="1"/>
</dbReference>
<dbReference type="PROSITE" id="PS50405">
    <property type="entry name" value="GST_CTER"/>
    <property type="match status" value="1"/>
</dbReference>
<feature type="domain" description="GST C-terminal" evidence="2">
    <location>
        <begin position="86"/>
        <end position="240"/>
    </location>
</feature>
<dbReference type="Pfam" id="PF13409">
    <property type="entry name" value="GST_N_2"/>
    <property type="match status" value="1"/>
</dbReference>
<feature type="domain" description="GST N-terminal" evidence="1">
    <location>
        <begin position="1"/>
        <end position="81"/>
    </location>
</feature>
<evidence type="ECO:0000313" key="3">
    <source>
        <dbReference type="EMBL" id="PCE42043.1"/>
    </source>
</evidence>
<dbReference type="InterPro" id="IPR040079">
    <property type="entry name" value="Glutathione_S-Trfase"/>
</dbReference>
<dbReference type="PROSITE" id="PS50404">
    <property type="entry name" value="GST_NTER"/>
    <property type="match status" value="1"/>
</dbReference>
<dbReference type="Proteomes" id="UP000218934">
    <property type="component" value="Unassembled WGS sequence"/>
</dbReference>
<dbReference type="KEGG" id="rdi:CMV14_18325"/>
<dbReference type="RefSeq" id="WP_066962641.1">
    <property type="nucleotide sequence ID" value="NZ_CP023449.1"/>
</dbReference>
<proteinExistence type="predicted"/>
<dbReference type="Gene3D" id="1.20.1050.10">
    <property type="match status" value="1"/>
</dbReference>